<evidence type="ECO:0000256" key="1">
    <source>
        <dbReference type="SAM" id="MobiDB-lite"/>
    </source>
</evidence>
<dbReference type="KEGG" id="moy:CVS54_01636"/>
<evidence type="ECO:0000259" key="2">
    <source>
        <dbReference type="Pfam" id="PF12697"/>
    </source>
</evidence>
<organism evidence="3 4">
    <name type="scientific">Microbacterium oxydans</name>
    <dbReference type="NCBI Taxonomy" id="82380"/>
    <lineage>
        <taxon>Bacteria</taxon>
        <taxon>Bacillati</taxon>
        <taxon>Actinomycetota</taxon>
        <taxon>Actinomycetes</taxon>
        <taxon>Micrococcales</taxon>
        <taxon>Microbacteriaceae</taxon>
        <taxon>Microbacterium</taxon>
    </lineage>
</organism>
<protein>
    <submittedName>
        <fullName evidence="3">2-succinyl-6-hydroxy-2, 4-cyclohexadiene-1-carboxylate synthase</fullName>
        <ecNumber evidence="3">4.2.99.20</ecNumber>
    </submittedName>
</protein>
<dbReference type="InterPro" id="IPR029058">
    <property type="entry name" value="AB_hydrolase_fold"/>
</dbReference>
<dbReference type="PANTHER" id="PTHR43798">
    <property type="entry name" value="MONOACYLGLYCEROL LIPASE"/>
    <property type="match status" value="1"/>
</dbReference>
<feature type="domain" description="AB hydrolase-1" evidence="2">
    <location>
        <begin position="5"/>
        <end position="225"/>
    </location>
</feature>
<dbReference type="GO" id="GO:0070205">
    <property type="term" value="F:2-succinyl-6-hydroxy-2,4-cyclohexadiene-1-carboxylate synthase activity"/>
    <property type="evidence" value="ECO:0007669"/>
    <property type="project" value="UniProtKB-EC"/>
</dbReference>
<dbReference type="Pfam" id="PF12697">
    <property type="entry name" value="Abhydrolase_6"/>
    <property type="match status" value="1"/>
</dbReference>
<proteinExistence type="predicted"/>
<dbReference type="SUPFAM" id="SSF53474">
    <property type="entry name" value="alpha/beta-Hydrolases"/>
    <property type="match status" value="1"/>
</dbReference>
<dbReference type="Gene3D" id="3.40.50.1820">
    <property type="entry name" value="alpha/beta hydrolase"/>
    <property type="match status" value="1"/>
</dbReference>
<reference evidence="3 4" key="1">
    <citation type="submission" date="2018-08" db="EMBL/GenBank/DDBJ databases">
        <title>Microbacterium oxydans strain HG3.</title>
        <authorList>
            <person name="ORTET P."/>
        </authorList>
    </citation>
    <scope>NUCLEOTIDE SEQUENCE [LARGE SCALE GENOMIC DNA]</scope>
    <source>
        <strain evidence="3 4">HG3</strain>
    </source>
</reference>
<dbReference type="AlphaFoldDB" id="A0A3S9WJQ5"/>
<sequence length="275" mass="29677">MSAQIVFVHGIRTSATMWRSQAVYLEERGHAFTAVDLPGHGSRMQEDFTLHEALHTIDVAVRAAADKGPVVLVGHSMGGLLSLAYAGGAEAPPIAALVAAACTSLPRGTGLAAYRLFARAVDSLPDRGMWLTRQMLAATIPLENRSDFAAGGYALDTQDAALRSLAALDIAAAVPRITVPLWFVNGQYDQLRLNEPLFRQLAPHAELIVVPRTTHLITAMRPEIFNAVLQLAIATVEQAEAAQADAEDVDVEELAARSRRRGRLPSERREESADQ</sequence>
<feature type="compositionally biased region" description="Basic and acidic residues" evidence="1">
    <location>
        <begin position="264"/>
        <end position="275"/>
    </location>
</feature>
<dbReference type="Proteomes" id="UP000274841">
    <property type="component" value="Chromosome"/>
</dbReference>
<dbReference type="InterPro" id="IPR050266">
    <property type="entry name" value="AB_hydrolase_sf"/>
</dbReference>
<keyword evidence="3" id="KW-0456">Lyase</keyword>
<gene>
    <name evidence="3" type="primary">menH_1</name>
    <name evidence="3" type="ORF">CVS54_01636</name>
</gene>
<evidence type="ECO:0000313" key="4">
    <source>
        <dbReference type="Proteomes" id="UP000274841"/>
    </source>
</evidence>
<name>A0A3S9WJQ5_9MICO</name>
<evidence type="ECO:0000313" key="3">
    <source>
        <dbReference type="EMBL" id="AZS40309.1"/>
    </source>
</evidence>
<dbReference type="EC" id="4.2.99.20" evidence="3"/>
<dbReference type="InterPro" id="IPR000073">
    <property type="entry name" value="AB_hydrolase_1"/>
</dbReference>
<dbReference type="EMBL" id="CP031422">
    <property type="protein sequence ID" value="AZS40309.1"/>
    <property type="molecule type" value="Genomic_DNA"/>
</dbReference>
<accession>A0A3S9WJQ5</accession>
<dbReference type="RefSeq" id="WP_082108723.1">
    <property type="nucleotide sequence ID" value="NZ_CP031422.1"/>
</dbReference>
<feature type="region of interest" description="Disordered" evidence="1">
    <location>
        <begin position="242"/>
        <end position="275"/>
    </location>
</feature>